<evidence type="ECO:0008006" key="4">
    <source>
        <dbReference type="Google" id="ProtNLM"/>
    </source>
</evidence>
<reference evidence="3" key="1">
    <citation type="submission" date="2016-11" db="EMBL/GenBank/DDBJ databases">
        <authorList>
            <person name="Varghese N."/>
            <person name="Submissions S."/>
        </authorList>
    </citation>
    <scope>NUCLEOTIDE SEQUENCE [LARGE SCALE GENOMIC DNA]</scope>
    <source>
        <strain evidence="3">CGMCC 1.8995</strain>
    </source>
</reference>
<keyword evidence="1" id="KW-0472">Membrane</keyword>
<keyword evidence="1" id="KW-0812">Transmembrane</keyword>
<dbReference type="EMBL" id="FQWD01000010">
    <property type="protein sequence ID" value="SHH38938.1"/>
    <property type="molecule type" value="Genomic_DNA"/>
</dbReference>
<evidence type="ECO:0000256" key="1">
    <source>
        <dbReference type="SAM" id="Phobius"/>
    </source>
</evidence>
<keyword evidence="1" id="KW-1133">Transmembrane helix</keyword>
<feature type="transmembrane region" description="Helical" evidence="1">
    <location>
        <begin position="134"/>
        <end position="150"/>
    </location>
</feature>
<protein>
    <recommendedName>
        <fullName evidence="4">Holin of 3TMs, for gene-transfer release</fullName>
    </recommendedName>
</protein>
<dbReference type="RefSeq" id="WP_073325357.1">
    <property type="nucleotide sequence ID" value="NZ_FQWD01000010.1"/>
</dbReference>
<keyword evidence="3" id="KW-1185">Reference proteome</keyword>
<dbReference type="STRING" id="634436.SAMN05216361_0007"/>
<sequence length="172" mass="19247">MEPVTIALALAKAAGVDDWLKEKISGTVTGKVASKVIDLAKSVTRKDTPEEALQTVSTNIVYANELKKQMLQNEHELKMAAYEDRKDARQTYRIHPQQADKIAERVMRYNLPFIVGLVIINCVVLHFFRDDAALLAAVSNVLGMAIKSLFDERKEVTGFYFGGSMDASERER</sequence>
<gene>
    <name evidence="2" type="ORF">SAMN05216361_0007</name>
</gene>
<dbReference type="Proteomes" id="UP000184520">
    <property type="component" value="Unassembled WGS sequence"/>
</dbReference>
<dbReference type="AlphaFoldDB" id="A0A1M5SL03"/>
<evidence type="ECO:0000313" key="3">
    <source>
        <dbReference type="Proteomes" id="UP000184520"/>
    </source>
</evidence>
<evidence type="ECO:0000313" key="2">
    <source>
        <dbReference type="EMBL" id="SHH38938.1"/>
    </source>
</evidence>
<name>A0A1M5SL03_9ALTE</name>
<feature type="transmembrane region" description="Helical" evidence="1">
    <location>
        <begin position="109"/>
        <end position="128"/>
    </location>
</feature>
<accession>A0A1M5SL03</accession>
<proteinExistence type="predicted"/>
<organism evidence="2 3">
    <name type="scientific">Marisediminitalea aggregata</name>
    <dbReference type="NCBI Taxonomy" id="634436"/>
    <lineage>
        <taxon>Bacteria</taxon>
        <taxon>Pseudomonadati</taxon>
        <taxon>Pseudomonadota</taxon>
        <taxon>Gammaproteobacteria</taxon>
        <taxon>Alteromonadales</taxon>
        <taxon>Alteromonadaceae</taxon>
        <taxon>Marisediminitalea</taxon>
    </lineage>
</organism>
<dbReference type="OrthoDB" id="1122879at2"/>